<accession>A0ABS1CI34</accession>
<evidence type="ECO:0000313" key="3">
    <source>
        <dbReference type="Proteomes" id="UP000748752"/>
    </source>
</evidence>
<proteinExistence type="predicted"/>
<name>A0ABS1CI34_9GAMM</name>
<evidence type="ECO:0000313" key="2">
    <source>
        <dbReference type="EMBL" id="MBK1631540.1"/>
    </source>
</evidence>
<dbReference type="EMBL" id="NRRV01000027">
    <property type="protein sequence ID" value="MBK1631540.1"/>
    <property type="molecule type" value="Genomic_DNA"/>
</dbReference>
<reference evidence="2 3" key="1">
    <citation type="journal article" date="2020" name="Microorganisms">
        <title>Osmotic Adaptation and Compatible Solute Biosynthesis of Phototrophic Bacteria as Revealed from Genome Analyses.</title>
        <authorList>
            <person name="Imhoff J.F."/>
            <person name="Rahn T."/>
            <person name="Kunzel S."/>
            <person name="Keller A."/>
            <person name="Neulinger S.C."/>
        </authorList>
    </citation>
    <scope>NUCLEOTIDE SEQUENCE [LARGE SCALE GENOMIC DNA]</scope>
    <source>
        <strain evidence="2 3">DSM 6210</strain>
    </source>
</reference>
<feature type="region of interest" description="Disordered" evidence="1">
    <location>
        <begin position="14"/>
        <end position="54"/>
    </location>
</feature>
<keyword evidence="3" id="KW-1185">Reference proteome</keyword>
<gene>
    <name evidence="2" type="ORF">CKO31_12455</name>
</gene>
<dbReference type="RefSeq" id="WP_200237922.1">
    <property type="nucleotide sequence ID" value="NZ_NRRV01000027.1"/>
</dbReference>
<evidence type="ECO:0000256" key="1">
    <source>
        <dbReference type="SAM" id="MobiDB-lite"/>
    </source>
</evidence>
<sequence length="280" mass="30241">MSSSPKHLLALSPAMYAGEPLQPPAAAASGADTAQENAAPERTGGPPPPADSGHFIFTRLKHRLAPAAVARAADAAAAEPAAGPVQQEMPAQQEMSVQSGEGKTEELWRAARAGRQRTPVPDWLPESQLEHAAPSAVALLTRLWGGAAAGRALHVLVLDGEGMVRRWPSWVWPELDMLCAVHAYRLAVRTGAPSTSVLASLPLLEKGYRHVVERLLRSWGNVEAFAVVCHDLFFDHRGGRTGWPAAVWEDLVLLQQIHERVHGRLPANAQPWNDFDLHSV</sequence>
<comment type="caution">
    <text evidence="2">The sequence shown here is derived from an EMBL/GenBank/DDBJ whole genome shotgun (WGS) entry which is preliminary data.</text>
</comment>
<protein>
    <submittedName>
        <fullName evidence="2">Uncharacterized protein</fullName>
    </submittedName>
</protein>
<organism evidence="2 3">
    <name type="scientific">Thiohalocapsa halophila</name>
    <dbReference type="NCBI Taxonomy" id="69359"/>
    <lineage>
        <taxon>Bacteria</taxon>
        <taxon>Pseudomonadati</taxon>
        <taxon>Pseudomonadota</taxon>
        <taxon>Gammaproteobacteria</taxon>
        <taxon>Chromatiales</taxon>
        <taxon>Chromatiaceae</taxon>
        <taxon>Thiohalocapsa</taxon>
    </lineage>
</organism>
<feature type="compositionally biased region" description="Low complexity" evidence="1">
    <location>
        <begin position="25"/>
        <end position="34"/>
    </location>
</feature>
<dbReference type="Proteomes" id="UP000748752">
    <property type="component" value="Unassembled WGS sequence"/>
</dbReference>